<dbReference type="PANTHER" id="PTHR42923">
    <property type="entry name" value="PROTOPORPHYRINOGEN OXIDASE"/>
    <property type="match status" value="1"/>
</dbReference>
<dbReference type="OrthoDB" id="3450553at2"/>
<keyword evidence="4" id="KW-1185">Reference proteome</keyword>
<evidence type="ECO:0000313" key="3">
    <source>
        <dbReference type="EMBL" id="GEL96032.1"/>
    </source>
</evidence>
<evidence type="ECO:0000256" key="1">
    <source>
        <dbReference type="SAM" id="MobiDB-lite"/>
    </source>
</evidence>
<dbReference type="GO" id="GO:0016491">
    <property type="term" value="F:oxidoreductase activity"/>
    <property type="evidence" value="ECO:0007669"/>
    <property type="project" value="InterPro"/>
</dbReference>
<dbReference type="InterPro" id="IPR002937">
    <property type="entry name" value="Amino_oxidase"/>
</dbReference>
<sequence>MSTPVPTSSPARDEGVVLDAVVVDAVVVGGGLAGLVAARTLARAGLRTLVLEARDAAGGAVRAHEVAGLRLDAGAESFATRGGTVVAFLADLGLGDAVVSPAALGSWVHLPSGDGPLPRTGLLGIPSQPWSRDVRRTLGTLGAARAAADRWLPARVGRSATSLGELVRRRMGARVVDRLVRPVVGGVHAADPDDLAVDAVAPGLTAALATHRSLAVAVATLRAAAPAGAAVLGLRGGLHTLVDALRTDLAAHGATVLLRSPVTRVEPVAASDGGGRPDVLVTHRGGTVRARRLVVACPQGLDALGALLPDLADVRLDDGADVRLVTLVLSSRGVGPGVAGASGAGARGSGAAGLDDAPRGTGVLVGRGATDVRAKALTHATAKWPWLAEQAGAGRHVVRLSYGRAPAGSGSGSTSRSASASGSDEGAGADLGDFDLVTQGLADASVLLGVPLDRTDLLGDAVVRWSQALPRPSAAHREATARVAAALASAADDDRAPRLAACGAWFAGNGLASVIPQAESAARALV</sequence>
<dbReference type="Gene3D" id="3.90.660.20">
    <property type="entry name" value="Protoporphyrinogen oxidase, mitochondrial, domain 2"/>
    <property type="match status" value="1"/>
</dbReference>
<comment type="caution">
    <text evidence="3">The sequence shown here is derived from an EMBL/GenBank/DDBJ whole genome shotgun (WGS) entry which is preliminary data.</text>
</comment>
<reference evidence="3 4" key="1">
    <citation type="submission" date="2019-07" db="EMBL/GenBank/DDBJ databases">
        <title>Whole genome shotgun sequence of Cellulomonas composti NBRC 100758.</title>
        <authorList>
            <person name="Hosoyama A."/>
            <person name="Uohara A."/>
            <person name="Ohji S."/>
            <person name="Ichikawa N."/>
        </authorList>
    </citation>
    <scope>NUCLEOTIDE SEQUENCE [LARGE SCALE GENOMIC DNA]</scope>
    <source>
        <strain evidence="3 4">NBRC 100758</strain>
    </source>
</reference>
<protein>
    <submittedName>
        <fullName evidence="3">Protoporphyrinogen oxidase</fullName>
    </submittedName>
</protein>
<dbReference type="Gene3D" id="3.50.50.60">
    <property type="entry name" value="FAD/NAD(P)-binding domain"/>
    <property type="match status" value="1"/>
</dbReference>
<dbReference type="Pfam" id="PF01593">
    <property type="entry name" value="Amino_oxidase"/>
    <property type="match status" value="1"/>
</dbReference>
<evidence type="ECO:0000313" key="4">
    <source>
        <dbReference type="Proteomes" id="UP000321720"/>
    </source>
</evidence>
<dbReference type="Gene3D" id="1.10.3110.10">
    <property type="entry name" value="protoporphyrinogen ix oxidase, domain 3"/>
    <property type="match status" value="1"/>
</dbReference>
<dbReference type="RefSeq" id="WP_146843658.1">
    <property type="nucleotide sequence ID" value="NZ_BJWG01000013.1"/>
</dbReference>
<dbReference type="SUPFAM" id="SSF51905">
    <property type="entry name" value="FAD/NAD(P)-binding domain"/>
    <property type="match status" value="1"/>
</dbReference>
<accession>A0A511JDJ1</accession>
<organism evidence="3 4">
    <name type="scientific">Cellulomonas composti</name>
    <dbReference type="NCBI Taxonomy" id="266130"/>
    <lineage>
        <taxon>Bacteria</taxon>
        <taxon>Bacillati</taxon>
        <taxon>Actinomycetota</taxon>
        <taxon>Actinomycetes</taxon>
        <taxon>Micrococcales</taxon>
        <taxon>Cellulomonadaceae</taxon>
        <taxon>Cellulomonas</taxon>
    </lineage>
</organism>
<dbReference type="InterPro" id="IPR036188">
    <property type="entry name" value="FAD/NAD-bd_sf"/>
</dbReference>
<feature type="domain" description="Amine oxidase" evidence="2">
    <location>
        <begin position="32"/>
        <end position="303"/>
    </location>
</feature>
<name>A0A511JDJ1_9CELL</name>
<gene>
    <name evidence="3" type="ORF">CCO02nite_26900</name>
</gene>
<dbReference type="EMBL" id="BJWG01000013">
    <property type="protein sequence ID" value="GEL96032.1"/>
    <property type="molecule type" value="Genomic_DNA"/>
</dbReference>
<proteinExistence type="predicted"/>
<dbReference type="AlphaFoldDB" id="A0A511JDJ1"/>
<dbReference type="Proteomes" id="UP000321720">
    <property type="component" value="Unassembled WGS sequence"/>
</dbReference>
<dbReference type="InterPro" id="IPR050464">
    <property type="entry name" value="Zeta_carotene_desat/Oxidored"/>
</dbReference>
<evidence type="ECO:0000259" key="2">
    <source>
        <dbReference type="Pfam" id="PF01593"/>
    </source>
</evidence>
<dbReference type="PANTHER" id="PTHR42923:SF3">
    <property type="entry name" value="PROTOPORPHYRINOGEN OXIDASE"/>
    <property type="match status" value="1"/>
</dbReference>
<feature type="region of interest" description="Disordered" evidence="1">
    <location>
        <begin position="404"/>
        <end position="426"/>
    </location>
</feature>